<dbReference type="EMBL" id="JBBPHU010000013">
    <property type="protein sequence ID" value="KAK7511050.1"/>
    <property type="molecule type" value="Genomic_DNA"/>
</dbReference>
<dbReference type="PANTHER" id="PTHR23506:SF37">
    <property type="entry name" value="MAJOR FACILITATOR SUPERFAMILY (MFS) PROFILE DOMAIN-CONTAINING PROTEIN"/>
    <property type="match status" value="1"/>
</dbReference>
<keyword evidence="4 7" id="KW-1133">Transmembrane helix</keyword>
<evidence type="ECO:0000256" key="2">
    <source>
        <dbReference type="ARBA" id="ARBA00022448"/>
    </source>
</evidence>
<reference evidence="9 10" key="1">
    <citation type="submission" date="2024-04" db="EMBL/GenBank/DDBJ databases">
        <title>Phyllosticta paracitricarpa is synonymous to the EU quarantine fungus P. citricarpa based on phylogenomic analyses.</title>
        <authorList>
            <consortium name="Lawrence Berkeley National Laboratory"/>
            <person name="Van Ingen-Buijs V.A."/>
            <person name="Van Westerhoven A.C."/>
            <person name="Haridas S."/>
            <person name="Skiadas P."/>
            <person name="Martin F."/>
            <person name="Groenewald J.Z."/>
            <person name="Crous P.W."/>
            <person name="Seidl M.F."/>
        </authorList>
    </citation>
    <scope>NUCLEOTIDE SEQUENCE [LARGE SCALE GENOMIC DNA]</scope>
    <source>
        <strain evidence="9 10">CBS 123371</strain>
    </source>
</reference>
<feature type="transmembrane region" description="Helical" evidence="7">
    <location>
        <begin position="134"/>
        <end position="152"/>
    </location>
</feature>
<feature type="transmembrane region" description="Helical" evidence="7">
    <location>
        <begin position="411"/>
        <end position="440"/>
    </location>
</feature>
<keyword evidence="2" id="KW-0813">Transport</keyword>
<dbReference type="InterPro" id="IPR020846">
    <property type="entry name" value="MFS_dom"/>
</dbReference>
<dbReference type="PANTHER" id="PTHR23506">
    <property type="entry name" value="GH10249P"/>
    <property type="match status" value="1"/>
</dbReference>
<organism evidence="9 10">
    <name type="scientific">Phyllosticta citriasiana</name>
    <dbReference type="NCBI Taxonomy" id="595635"/>
    <lineage>
        <taxon>Eukaryota</taxon>
        <taxon>Fungi</taxon>
        <taxon>Dikarya</taxon>
        <taxon>Ascomycota</taxon>
        <taxon>Pezizomycotina</taxon>
        <taxon>Dothideomycetes</taxon>
        <taxon>Dothideomycetes incertae sedis</taxon>
        <taxon>Botryosphaeriales</taxon>
        <taxon>Phyllostictaceae</taxon>
        <taxon>Phyllosticta</taxon>
    </lineage>
</organism>
<comment type="caution">
    <text evidence="9">The sequence shown here is derived from an EMBL/GenBank/DDBJ whole genome shotgun (WGS) entry which is preliminary data.</text>
</comment>
<dbReference type="InterPro" id="IPR050930">
    <property type="entry name" value="MFS_Vesicular_Transporter"/>
</dbReference>
<feature type="transmembrane region" description="Helical" evidence="7">
    <location>
        <begin position="488"/>
        <end position="510"/>
    </location>
</feature>
<evidence type="ECO:0000259" key="8">
    <source>
        <dbReference type="PROSITE" id="PS50850"/>
    </source>
</evidence>
<feature type="transmembrane region" description="Helical" evidence="7">
    <location>
        <begin position="461"/>
        <end position="482"/>
    </location>
</feature>
<dbReference type="InterPro" id="IPR036259">
    <property type="entry name" value="MFS_trans_sf"/>
</dbReference>
<dbReference type="CDD" id="cd17325">
    <property type="entry name" value="MFS_MdtG_SLC18_like"/>
    <property type="match status" value="1"/>
</dbReference>
<evidence type="ECO:0000256" key="5">
    <source>
        <dbReference type="ARBA" id="ARBA00023136"/>
    </source>
</evidence>
<feature type="transmembrane region" description="Helical" evidence="7">
    <location>
        <begin position="32"/>
        <end position="55"/>
    </location>
</feature>
<protein>
    <submittedName>
        <fullName evidence="9">Major facilitator superfamily domain-containing protein</fullName>
    </submittedName>
</protein>
<feature type="region of interest" description="Disordered" evidence="6">
    <location>
        <begin position="1"/>
        <end position="24"/>
    </location>
</feature>
<accession>A0ABR1KAR5</accession>
<proteinExistence type="predicted"/>
<dbReference type="SUPFAM" id="SSF103473">
    <property type="entry name" value="MFS general substrate transporter"/>
    <property type="match status" value="1"/>
</dbReference>
<dbReference type="Pfam" id="PF07690">
    <property type="entry name" value="MFS_1"/>
    <property type="match status" value="1"/>
</dbReference>
<keyword evidence="5 7" id="KW-0472">Membrane</keyword>
<sequence length="528" mass="55604">MPSAHAPGTQPEAQTPPPRRPIGLGWRSSKGFIISTVGMGIYTDMVLYCLIVPVLPFMLEDRIHLREDQLQGPVSFLLAAYAGASVIGSPVTGVIADRWKTRRMPFLLGLTALLLSTILFAVGQTILALTAARALQGLSAAVVWVVGLALLVETVGSDNLGAVIGTIYSIMTVGGLISPALGGALYRHTGYTGVFGVSLAIVIVDFIMRLLVIERKELVKYGMDPSTPKNDNGPPRESEEATYSLPPTENSPLLSARNTSNYELDESYTLPQNSTFLSRNMPIVSLLRSPRLVTALCVGFVQAFLMGTFDSTLPVAAKEIFGFNSLKAGLLYLCLGTFDLIIGPLAGWAVDQLGARTVAMTGFAWLLPVTIAFLAVPGVRTAGKGVDAMSSQSLLDSFVNGAGASTNGSSLPVFCVLLSFCGVGMAIINAPPLVEAGIVVERYHAANPTLFGEKGPYIQLYGLNGMIWNAGLAIGPLVSGALKSALGFGGMMAVIGGICGVAAIATALFMGDRNGKEQRNSEEEEQEG</sequence>
<feature type="transmembrane region" description="Helical" evidence="7">
    <location>
        <begin position="75"/>
        <end position="95"/>
    </location>
</feature>
<feature type="transmembrane region" description="Helical" evidence="7">
    <location>
        <begin position="292"/>
        <end position="309"/>
    </location>
</feature>
<evidence type="ECO:0000256" key="6">
    <source>
        <dbReference type="SAM" id="MobiDB-lite"/>
    </source>
</evidence>
<evidence type="ECO:0000256" key="3">
    <source>
        <dbReference type="ARBA" id="ARBA00022692"/>
    </source>
</evidence>
<feature type="transmembrane region" description="Helical" evidence="7">
    <location>
        <begin position="159"/>
        <end position="181"/>
    </location>
</feature>
<evidence type="ECO:0000256" key="1">
    <source>
        <dbReference type="ARBA" id="ARBA00004141"/>
    </source>
</evidence>
<feature type="transmembrane region" description="Helical" evidence="7">
    <location>
        <begin position="329"/>
        <end position="350"/>
    </location>
</feature>
<keyword evidence="3 7" id="KW-0812">Transmembrane</keyword>
<evidence type="ECO:0000256" key="4">
    <source>
        <dbReference type="ARBA" id="ARBA00022989"/>
    </source>
</evidence>
<dbReference type="Proteomes" id="UP001363622">
    <property type="component" value="Unassembled WGS sequence"/>
</dbReference>
<feature type="domain" description="Major facilitator superfamily (MFS) profile" evidence="8">
    <location>
        <begin position="33"/>
        <end position="514"/>
    </location>
</feature>
<gene>
    <name evidence="9" type="ORF">IWZ03DRAFT_418387</name>
</gene>
<dbReference type="PROSITE" id="PS50850">
    <property type="entry name" value="MFS"/>
    <property type="match status" value="1"/>
</dbReference>
<feature type="region of interest" description="Disordered" evidence="6">
    <location>
        <begin position="223"/>
        <end position="253"/>
    </location>
</feature>
<feature type="transmembrane region" description="Helical" evidence="7">
    <location>
        <begin position="357"/>
        <end position="376"/>
    </location>
</feature>
<dbReference type="Gene3D" id="1.20.1250.20">
    <property type="entry name" value="MFS general substrate transporter like domains"/>
    <property type="match status" value="2"/>
</dbReference>
<evidence type="ECO:0000256" key="7">
    <source>
        <dbReference type="SAM" id="Phobius"/>
    </source>
</evidence>
<feature type="transmembrane region" description="Helical" evidence="7">
    <location>
        <begin position="107"/>
        <end position="128"/>
    </location>
</feature>
<feature type="transmembrane region" description="Helical" evidence="7">
    <location>
        <begin position="193"/>
        <end position="213"/>
    </location>
</feature>
<evidence type="ECO:0000313" key="10">
    <source>
        <dbReference type="Proteomes" id="UP001363622"/>
    </source>
</evidence>
<dbReference type="InterPro" id="IPR011701">
    <property type="entry name" value="MFS"/>
</dbReference>
<comment type="subcellular location">
    <subcellularLocation>
        <location evidence="1">Membrane</location>
        <topology evidence="1">Multi-pass membrane protein</topology>
    </subcellularLocation>
</comment>
<name>A0ABR1KAR5_9PEZI</name>
<keyword evidence="10" id="KW-1185">Reference proteome</keyword>
<evidence type="ECO:0000313" key="9">
    <source>
        <dbReference type="EMBL" id="KAK7511050.1"/>
    </source>
</evidence>